<protein>
    <submittedName>
        <fullName evidence="2">Uncharacterized protein</fullName>
    </submittedName>
</protein>
<reference evidence="2 3" key="1">
    <citation type="submission" date="2019-05" db="EMBL/GenBank/DDBJ databases">
        <title>Another draft genome of Portunus trituberculatus and its Hox gene families provides insights of decapod evolution.</title>
        <authorList>
            <person name="Jeong J.-H."/>
            <person name="Song I."/>
            <person name="Kim S."/>
            <person name="Choi T."/>
            <person name="Kim D."/>
            <person name="Ryu S."/>
            <person name="Kim W."/>
        </authorList>
    </citation>
    <scope>NUCLEOTIDE SEQUENCE [LARGE SCALE GENOMIC DNA]</scope>
    <source>
        <tissue evidence="2">Muscle</tissue>
    </source>
</reference>
<evidence type="ECO:0000256" key="1">
    <source>
        <dbReference type="SAM" id="MobiDB-lite"/>
    </source>
</evidence>
<evidence type="ECO:0000313" key="2">
    <source>
        <dbReference type="EMBL" id="MPC69524.1"/>
    </source>
</evidence>
<accession>A0A5B7HLS3</accession>
<sequence>MLLKGLRSRWYSKVTFTDTSLKPRDALNFKAKGQQAQEEPRGGSGARRHPICSGRNVVSRAWAGLGEAL</sequence>
<dbReference type="AlphaFoldDB" id="A0A5B7HLS3"/>
<gene>
    <name evidence="2" type="ORF">E2C01_063750</name>
</gene>
<organism evidence="2 3">
    <name type="scientific">Portunus trituberculatus</name>
    <name type="common">Swimming crab</name>
    <name type="synonym">Neptunus trituberculatus</name>
    <dbReference type="NCBI Taxonomy" id="210409"/>
    <lineage>
        <taxon>Eukaryota</taxon>
        <taxon>Metazoa</taxon>
        <taxon>Ecdysozoa</taxon>
        <taxon>Arthropoda</taxon>
        <taxon>Crustacea</taxon>
        <taxon>Multicrustacea</taxon>
        <taxon>Malacostraca</taxon>
        <taxon>Eumalacostraca</taxon>
        <taxon>Eucarida</taxon>
        <taxon>Decapoda</taxon>
        <taxon>Pleocyemata</taxon>
        <taxon>Brachyura</taxon>
        <taxon>Eubrachyura</taxon>
        <taxon>Portunoidea</taxon>
        <taxon>Portunidae</taxon>
        <taxon>Portuninae</taxon>
        <taxon>Portunus</taxon>
    </lineage>
</organism>
<feature type="region of interest" description="Disordered" evidence="1">
    <location>
        <begin position="26"/>
        <end position="51"/>
    </location>
</feature>
<dbReference type="EMBL" id="VSRR010029572">
    <property type="protein sequence ID" value="MPC69524.1"/>
    <property type="molecule type" value="Genomic_DNA"/>
</dbReference>
<name>A0A5B7HLS3_PORTR</name>
<evidence type="ECO:0000313" key="3">
    <source>
        <dbReference type="Proteomes" id="UP000324222"/>
    </source>
</evidence>
<proteinExistence type="predicted"/>
<dbReference type="Proteomes" id="UP000324222">
    <property type="component" value="Unassembled WGS sequence"/>
</dbReference>
<comment type="caution">
    <text evidence="2">The sequence shown here is derived from an EMBL/GenBank/DDBJ whole genome shotgun (WGS) entry which is preliminary data.</text>
</comment>
<keyword evidence="3" id="KW-1185">Reference proteome</keyword>